<evidence type="ECO:0000313" key="1">
    <source>
        <dbReference type="EMBL" id="RUP46998.1"/>
    </source>
</evidence>
<keyword evidence="2" id="KW-1185">Reference proteome</keyword>
<organism evidence="1 2">
    <name type="scientific">Jimgerdemannia flammicorona</name>
    <dbReference type="NCBI Taxonomy" id="994334"/>
    <lineage>
        <taxon>Eukaryota</taxon>
        <taxon>Fungi</taxon>
        <taxon>Fungi incertae sedis</taxon>
        <taxon>Mucoromycota</taxon>
        <taxon>Mucoromycotina</taxon>
        <taxon>Endogonomycetes</taxon>
        <taxon>Endogonales</taxon>
        <taxon>Endogonaceae</taxon>
        <taxon>Jimgerdemannia</taxon>
    </lineage>
</organism>
<dbReference type="AlphaFoldDB" id="A0A433D7Z8"/>
<name>A0A433D7Z8_9FUNG</name>
<sequence>LVYKIYGSLRIYHSIAVEKAAKPAHPNAAACGPARAASTPPVMQPAAVPLMVSFLARYWWNGQDDVSAVGGEGSDNDDATKVKCLPAHRFYDAFRPRKYRADDGKVLGHAVRTRAHVFEGRLDLLARGLLHGGLQVQTWIRVLEGTHDEAKGRTETEA</sequence>
<proteinExistence type="predicted"/>
<reference evidence="1 2" key="1">
    <citation type="journal article" date="2018" name="New Phytol.">
        <title>Phylogenomics of Endogonaceae and evolution of mycorrhizas within Mucoromycota.</title>
        <authorList>
            <person name="Chang Y."/>
            <person name="Desiro A."/>
            <person name="Na H."/>
            <person name="Sandor L."/>
            <person name="Lipzen A."/>
            <person name="Clum A."/>
            <person name="Barry K."/>
            <person name="Grigoriev I.V."/>
            <person name="Martin F.M."/>
            <person name="Stajich J.E."/>
            <person name="Smith M.E."/>
            <person name="Bonito G."/>
            <person name="Spatafora J.W."/>
        </authorList>
    </citation>
    <scope>NUCLEOTIDE SEQUENCE [LARGE SCALE GENOMIC DNA]</scope>
    <source>
        <strain evidence="1 2">GMNB39</strain>
    </source>
</reference>
<dbReference type="OrthoDB" id="75343at2759"/>
<accession>A0A433D7Z8</accession>
<protein>
    <submittedName>
        <fullName evidence="1">Uncharacterized protein</fullName>
    </submittedName>
</protein>
<dbReference type="EMBL" id="RBNI01005086">
    <property type="protein sequence ID" value="RUP46998.1"/>
    <property type="molecule type" value="Genomic_DNA"/>
</dbReference>
<comment type="caution">
    <text evidence="1">The sequence shown here is derived from an EMBL/GenBank/DDBJ whole genome shotgun (WGS) entry which is preliminary data.</text>
</comment>
<evidence type="ECO:0000313" key="2">
    <source>
        <dbReference type="Proteomes" id="UP000268093"/>
    </source>
</evidence>
<dbReference type="Proteomes" id="UP000268093">
    <property type="component" value="Unassembled WGS sequence"/>
</dbReference>
<gene>
    <name evidence="1" type="ORF">BC936DRAFT_146252</name>
</gene>
<feature type="non-terminal residue" evidence="1">
    <location>
        <position position="1"/>
    </location>
</feature>